<evidence type="ECO:0000313" key="1">
    <source>
        <dbReference type="EMBL" id="CEG05671.1"/>
    </source>
</evidence>
<organism evidence="1">
    <name type="scientific">Fusarium clavum</name>
    <dbReference type="NCBI Taxonomy" id="2594811"/>
    <lineage>
        <taxon>Eukaryota</taxon>
        <taxon>Fungi</taxon>
        <taxon>Dikarya</taxon>
        <taxon>Ascomycota</taxon>
        <taxon>Pezizomycotina</taxon>
        <taxon>Sordariomycetes</taxon>
        <taxon>Hypocreomycetidae</taxon>
        <taxon>Hypocreales</taxon>
        <taxon>Nectriaceae</taxon>
        <taxon>Fusarium</taxon>
        <taxon>Fusarium incarnatum-equiseti species complex</taxon>
    </lineage>
</organism>
<gene>
    <name evidence="1" type="ORF">BN850_0133630</name>
</gene>
<proteinExistence type="predicted"/>
<reference evidence="1" key="1">
    <citation type="submission" date="2013-05" db="EMBL/GenBank/DDBJ databases">
        <title>Draft genome sequences of six wheat associated Fusarium spp. isolates.</title>
        <authorList>
            <person name="Moolhuijzen P.M."/>
            <person name="Manners J.M."/>
            <person name="Wilcox S."/>
            <person name="Bellgard M.I."/>
            <person name="Gardiner D.M."/>
        </authorList>
    </citation>
    <scope>NUCLEOTIDE SEQUENCE</scope>
    <source>
        <strain evidence="1">CS3069</strain>
    </source>
</reference>
<sequence length="61" mass="6842">MSSTSISKITCQYPVFRTPRHIHLALDCYIHYPDAVEDVVHMHGVDSPRNAVQTATVSMTI</sequence>
<accession>A0A090N651</accession>
<protein>
    <submittedName>
        <fullName evidence="1">WGS project CBMI000000000 data, contig CS3069_c004894</fullName>
    </submittedName>
</protein>
<dbReference type="AlphaFoldDB" id="A0A090N651"/>
<comment type="caution">
    <text evidence="1">The sequence shown here is derived from an EMBL/GenBank/DDBJ whole genome shotgun (WGS) entry which is preliminary data.</text>
</comment>
<name>A0A090N651_9HYPO</name>
<dbReference type="EMBL" id="CBMI010004890">
    <property type="protein sequence ID" value="CEG05671.1"/>
    <property type="molecule type" value="Genomic_DNA"/>
</dbReference>